<dbReference type="PROSITE" id="PS51029">
    <property type="entry name" value="MADF"/>
    <property type="match status" value="1"/>
</dbReference>
<feature type="region of interest" description="Disordered" evidence="1">
    <location>
        <begin position="305"/>
        <end position="330"/>
    </location>
</feature>
<feature type="region of interest" description="Disordered" evidence="1">
    <location>
        <begin position="238"/>
        <end position="257"/>
    </location>
</feature>
<keyword evidence="4" id="KW-1185">Reference proteome</keyword>
<evidence type="ECO:0000259" key="2">
    <source>
        <dbReference type="PROSITE" id="PS51029"/>
    </source>
</evidence>
<dbReference type="PANTHER" id="PTHR21505:SF8">
    <property type="entry name" value="DPT-YFP REPRESSOR BY OVEREXPRESSION, ISOFORM D-RELATED"/>
    <property type="match status" value="1"/>
</dbReference>
<sequence>MPLLLELQVTPSFTVYWLCCPLILLSRTPACVKPSLPSKGSSPPLRYLVTRQSLQDLKFTTGISPQTLGIIIPETCSAIIQVMQKDYIRASIYYLKLWSQTLTCGRHHFSNFTQYFKHISIRILRVCDKMVDKFTAPAFLPKFIEKYRELSCLWQVKCRDYSNKIKRKEAMEKLLEIVKPVYPMADINYLKAKIGGLRSTYNRERKKVLDSQRSGASADDVYVPRLWYYNSLRFLTDQEDDEEEEQEEEEDVKEPSLTQVMFLNSQKEKLGKTPGLSIYQKVPSSSPDQTEGSLKWGIEESLSQEEGVASSLTESQVPPLRPPSKRAMKSSNLDDAMVAFLRKATAAISTAPDGQEAFGCLTGNKLKQMEEDQRTMCEEIILQALNKGTRGELT</sequence>
<dbReference type="PANTHER" id="PTHR21505">
    <property type="entry name" value="MADF DOMAIN-CONTAINING PROTEIN-RELATED"/>
    <property type="match status" value="1"/>
</dbReference>
<gene>
    <name evidence="3" type="ORF">AB205_0036230</name>
</gene>
<accession>A0A2G9RBM9</accession>
<dbReference type="OrthoDB" id="7476629at2759"/>
<dbReference type="InterPro" id="IPR006578">
    <property type="entry name" value="MADF-dom"/>
</dbReference>
<reference evidence="4" key="1">
    <citation type="journal article" date="2017" name="Nat. Commun.">
        <title>The North American bullfrog draft genome provides insight into hormonal regulation of long noncoding RNA.</title>
        <authorList>
            <person name="Hammond S.A."/>
            <person name="Warren R.L."/>
            <person name="Vandervalk B.P."/>
            <person name="Kucuk E."/>
            <person name="Khan H."/>
            <person name="Gibb E.A."/>
            <person name="Pandoh P."/>
            <person name="Kirk H."/>
            <person name="Zhao Y."/>
            <person name="Jones M."/>
            <person name="Mungall A.J."/>
            <person name="Coope R."/>
            <person name="Pleasance S."/>
            <person name="Moore R.A."/>
            <person name="Holt R.A."/>
            <person name="Round J.M."/>
            <person name="Ohora S."/>
            <person name="Walle B.V."/>
            <person name="Veldhoen N."/>
            <person name="Helbing C.C."/>
            <person name="Birol I."/>
        </authorList>
    </citation>
    <scope>NUCLEOTIDE SEQUENCE [LARGE SCALE GENOMIC DNA]</scope>
</reference>
<feature type="compositionally biased region" description="Acidic residues" evidence="1">
    <location>
        <begin position="238"/>
        <end position="252"/>
    </location>
</feature>
<protein>
    <recommendedName>
        <fullName evidence="2">MADF domain-containing protein</fullName>
    </recommendedName>
</protein>
<evidence type="ECO:0000313" key="4">
    <source>
        <dbReference type="Proteomes" id="UP000228934"/>
    </source>
</evidence>
<evidence type="ECO:0000256" key="1">
    <source>
        <dbReference type="SAM" id="MobiDB-lite"/>
    </source>
</evidence>
<feature type="domain" description="MADF" evidence="2">
    <location>
        <begin position="142"/>
        <end position="240"/>
    </location>
</feature>
<dbReference type="Pfam" id="PF10545">
    <property type="entry name" value="MADF_DNA_bdg"/>
    <property type="match status" value="1"/>
</dbReference>
<name>A0A2G9RBM9_AQUCT</name>
<dbReference type="Proteomes" id="UP000228934">
    <property type="component" value="Unassembled WGS sequence"/>
</dbReference>
<organism evidence="3 4">
    <name type="scientific">Aquarana catesbeiana</name>
    <name type="common">American bullfrog</name>
    <name type="synonym">Rana catesbeiana</name>
    <dbReference type="NCBI Taxonomy" id="8400"/>
    <lineage>
        <taxon>Eukaryota</taxon>
        <taxon>Metazoa</taxon>
        <taxon>Chordata</taxon>
        <taxon>Craniata</taxon>
        <taxon>Vertebrata</taxon>
        <taxon>Euteleostomi</taxon>
        <taxon>Amphibia</taxon>
        <taxon>Batrachia</taxon>
        <taxon>Anura</taxon>
        <taxon>Neobatrachia</taxon>
        <taxon>Ranoidea</taxon>
        <taxon>Ranidae</taxon>
        <taxon>Aquarana</taxon>
    </lineage>
</organism>
<dbReference type="SMART" id="SM00595">
    <property type="entry name" value="MADF"/>
    <property type="match status" value="1"/>
</dbReference>
<feature type="non-terminal residue" evidence="3">
    <location>
        <position position="394"/>
    </location>
</feature>
<proteinExistence type="predicted"/>
<dbReference type="AlphaFoldDB" id="A0A2G9RBM9"/>
<evidence type="ECO:0000313" key="3">
    <source>
        <dbReference type="EMBL" id="PIO25175.1"/>
    </source>
</evidence>
<dbReference type="EMBL" id="KV958843">
    <property type="protein sequence ID" value="PIO25175.1"/>
    <property type="molecule type" value="Genomic_DNA"/>
</dbReference>